<dbReference type="InterPro" id="IPR009003">
    <property type="entry name" value="Peptidase_S1_PA"/>
</dbReference>
<sequence length="1751" mass="195955">MDAILYPAQLQRALACLVVSTPDDERQGTGFLVTSTRLLTANHVVEQATSIQVEFRYAEKAHSTAGRVIASPELAVYDLAIVELESALSNVEPLPLSTVEPRVGARWETSGFPQPHALTGRHYRGRVLQKNHQVDWPLTLAVEGGNAVDNLTGLSGSPLVVDDQVCGLIRVQLEQDIGAMLLAPVADVLRELGLSVHEETATDQPLPEEEELVTNQAVINELRATLTEASTGWHALVGSPGSGKTTLVATLEPAERQAFVVGGRYYLSRAGSALLPILAAARERLLQWLNDTASILMTGERAPVPEPDQSFEEQLRRCHGRLAQLGWHFQQQQKMVVLVIDGLDETVPEPQRHEFLGVLPLTLPSGLAIVLSATGLEVLSAPIRTQLSSARIVNVTPLPAQHCENYLHKRLPQLPVSQAALLAERSEGHPLYLQYLIRQVELRQAEGEDNADWLADIPPIGGEIQHYYERIWPVLAANPAQLQLVLTIAALRGPVSRSELYYLLPGFAQQEFEAALPKVAYLLKNTVQVSLYHASFAQFVREIATQRLRQVQDSICKYIEANPAWPYAIVNQVYHWAYSSTPARAIQACTQGWADDCARQHVVPDTLLDDVRLAKQMAIEASDLTQVVRLHLLHVRMAFRYNDLMGSYAAVLATALLALGHPDAALNYLLRGDILQVTENDALLLVQRFYEVEAEREGAYLLSYLRRRASRLLDEEMREGSLSWEVLRLFYSSNTLFAYEDTKSSIDVFTRGIHMLTQIQEDFPDGSKDYQAIQVMKDRIMGYHGGFILWAFDHYALPLRFYEEHPEYGRVMRPADAGKWATIAQTALEFQSNAPRQPLPSKLVDVVQDVTLLTKKHGYLEQDLSRILFLLMEQDGDPQIVQELAPGCLELLAIPALRAANGVDLQPNYLSLVVQRALLTGYTNSIGEGYKSLPRPYPRAETWEEFVASLLTHLGYLRGQLLRLRAENQATSYGELLAQVQAADAALNLTLGNRSQWERSYALPEAIFPVAYELLAGIYTTFYPAEVSRWVGALTRRAGDQAGLYTEGFRECYFRVAQVLRRDNDFRRARYQVLESLRLHVLAGVHNRWERTGALLELIEHYADNGNQARSLASYDELLATSMGPAWYKEDQFALAPSVVRHLPAASQVVPTLAALVDAAAGEMTFQRYVRDTKAQLVGALAQQGRIDLAIDYYQFETLPDPGTVRANALLLATDAVQPGDGYALGARSLVEASALAELLGNLPMVDPRLSWACAQVFSRSEDTWRFAREYGKLQGEAFNRLLAERPTETAALQSEWVAGLRAGRFTKRELKEYLPAFGKALTKEAHQRIETALAVNPGWQKMIKRTPAPPPQQRLADEEQITGWPGIGRPDRYRAIEEQLRVAAEEAEMGDQQRAGQMLGEYATTLWQEGWSIWWAENLSRELGRLMAKTVEYTETTPGLLRALRQPIAHSTEWNVAQKLLEWSAPRLGEVEQQQLAEAVTDHLQAITQPAAAALHKYAWLAKPTEQKLSTEQQMVKLLIWHLVHPNAEWRQVSAITLIRLAAQLPALVISGLLDVALAPQYTGAWHEAAASLLPHIARVHPLALWNVVAQEIDLVGRVKHVRHLLIHHDVQQALETVVKVMPDARPMLQQIQDTVPASGLLTGRITAAEVALDEEYLAFIQYELEELNDRRWLSKEFCQELLSTLASLCQPLTITEVWEADRYVQRSFMPNKPFLLPFQARLAYALNQAVMHRADQRGWNELVDILRPD</sequence>
<dbReference type="Pfam" id="PF13191">
    <property type="entry name" value="AAA_16"/>
    <property type="match status" value="1"/>
</dbReference>
<reference evidence="3" key="1">
    <citation type="submission" date="2018-05" db="EMBL/GenBank/DDBJ databases">
        <authorList>
            <person name="Nie L."/>
        </authorList>
    </citation>
    <scope>NUCLEOTIDE SEQUENCE [LARGE SCALE GENOMIC DNA]</scope>
    <source>
        <strain evidence="3">NL</strain>
    </source>
</reference>
<evidence type="ECO:0000313" key="2">
    <source>
        <dbReference type="EMBL" id="RAK62563.1"/>
    </source>
</evidence>
<protein>
    <recommendedName>
        <fullName evidence="1">Orc1-like AAA ATPase domain-containing protein</fullName>
    </recommendedName>
</protein>
<name>A0A328B607_9BACT</name>
<dbReference type="InterPro" id="IPR041664">
    <property type="entry name" value="AAA_16"/>
</dbReference>
<dbReference type="RefSeq" id="WP_111480539.1">
    <property type="nucleotide sequence ID" value="NZ_QHKM01000013.1"/>
</dbReference>
<proteinExistence type="predicted"/>
<dbReference type="EMBL" id="QHKM01000013">
    <property type="protein sequence ID" value="RAK62563.1"/>
    <property type="molecule type" value="Genomic_DNA"/>
</dbReference>
<dbReference type="Gene3D" id="2.40.10.120">
    <property type="match status" value="1"/>
</dbReference>
<comment type="caution">
    <text evidence="2">The sequence shown here is derived from an EMBL/GenBank/DDBJ whole genome shotgun (WGS) entry which is preliminary data.</text>
</comment>
<evidence type="ECO:0000313" key="3">
    <source>
        <dbReference type="Proteomes" id="UP000248553"/>
    </source>
</evidence>
<gene>
    <name evidence="2" type="ORF">DLM85_23015</name>
</gene>
<dbReference type="Gene3D" id="3.40.50.300">
    <property type="entry name" value="P-loop containing nucleotide triphosphate hydrolases"/>
    <property type="match status" value="1"/>
</dbReference>
<organism evidence="2 3">
    <name type="scientific">Hymenobacter edaphi</name>
    <dbReference type="NCBI Taxonomy" id="2211146"/>
    <lineage>
        <taxon>Bacteria</taxon>
        <taxon>Pseudomonadati</taxon>
        <taxon>Bacteroidota</taxon>
        <taxon>Cytophagia</taxon>
        <taxon>Cytophagales</taxon>
        <taxon>Hymenobacteraceae</taxon>
        <taxon>Hymenobacter</taxon>
    </lineage>
</organism>
<dbReference type="SUPFAM" id="SSF52540">
    <property type="entry name" value="P-loop containing nucleoside triphosphate hydrolases"/>
    <property type="match status" value="1"/>
</dbReference>
<keyword evidence="3" id="KW-1185">Reference proteome</keyword>
<evidence type="ECO:0000259" key="1">
    <source>
        <dbReference type="Pfam" id="PF13191"/>
    </source>
</evidence>
<dbReference type="Proteomes" id="UP000248553">
    <property type="component" value="Unassembled WGS sequence"/>
</dbReference>
<dbReference type="InterPro" id="IPR027417">
    <property type="entry name" value="P-loop_NTPase"/>
</dbReference>
<accession>A0A328B607</accession>
<dbReference type="SUPFAM" id="SSF50494">
    <property type="entry name" value="Trypsin-like serine proteases"/>
    <property type="match status" value="1"/>
</dbReference>
<feature type="domain" description="Orc1-like AAA ATPase" evidence="1">
    <location>
        <begin position="217"/>
        <end position="345"/>
    </location>
</feature>
<dbReference type="Pfam" id="PF13365">
    <property type="entry name" value="Trypsin_2"/>
    <property type="match status" value="1"/>
</dbReference>
<dbReference type="OrthoDB" id="898678at2"/>